<comment type="caution">
    <text evidence="1">The sequence shown here is derived from an EMBL/GenBank/DDBJ whole genome shotgun (WGS) entry which is preliminary data.</text>
</comment>
<sequence>MVKGVRGGSVMMDEWLGYWVDARWSLREMGVNDGAGSRQWGNGFGEAWFCLWGEGLVKDRSGSFGSEGRSKVGLFLGKKMGVMVARWWCVLDEWKK</sequence>
<dbReference type="EMBL" id="JBBPBM010000058">
    <property type="protein sequence ID" value="KAK8516458.1"/>
    <property type="molecule type" value="Genomic_DNA"/>
</dbReference>
<dbReference type="Proteomes" id="UP001472677">
    <property type="component" value="Unassembled WGS sequence"/>
</dbReference>
<evidence type="ECO:0000313" key="1">
    <source>
        <dbReference type="EMBL" id="KAK8516458.1"/>
    </source>
</evidence>
<keyword evidence="2" id="KW-1185">Reference proteome</keyword>
<reference evidence="1 2" key="1">
    <citation type="journal article" date="2024" name="G3 (Bethesda)">
        <title>Genome assembly of Hibiscus sabdariffa L. provides insights into metabolisms of medicinal natural products.</title>
        <authorList>
            <person name="Kim T."/>
        </authorList>
    </citation>
    <scope>NUCLEOTIDE SEQUENCE [LARGE SCALE GENOMIC DNA]</scope>
    <source>
        <strain evidence="1">TK-2024</strain>
        <tissue evidence="1">Old leaves</tissue>
    </source>
</reference>
<name>A0ABR2CAK3_9ROSI</name>
<proteinExistence type="predicted"/>
<evidence type="ECO:0000313" key="2">
    <source>
        <dbReference type="Proteomes" id="UP001472677"/>
    </source>
</evidence>
<protein>
    <submittedName>
        <fullName evidence="1">Uncharacterized protein</fullName>
    </submittedName>
</protein>
<gene>
    <name evidence="1" type="ORF">V6N12_038699</name>
</gene>
<organism evidence="1 2">
    <name type="scientific">Hibiscus sabdariffa</name>
    <name type="common">roselle</name>
    <dbReference type="NCBI Taxonomy" id="183260"/>
    <lineage>
        <taxon>Eukaryota</taxon>
        <taxon>Viridiplantae</taxon>
        <taxon>Streptophyta</taxon>
        <taxon>Embryophyta</taxon>
        <taxon>Tracheophyta</taxon>
        <taxon>Spermatophyta</taxon>
        <taxon>Magnoliopsida</taxon>
        <taxon>eudicotyledons</taxon>
        <taxon>Gunneridae</taxon>
        <taxon>Pentapetalae</taxon>
        <taxon>rosids</taxon>
        <taxon>malvids</taxon>
        <taxon>Malvales</taxon>
        <taxon>Malvaceae</taxon>
        <taxon>Malvoideae</taxon>
        <taxon>Hibiscus</taxon>
    </lineage>
</organism>
<accession>A0ABR2CAK3</accession>